<evidence type="ECO:0000313" key="1">
    <source>
        <dbReference type="EMBL" id="MFC3493013.1"/>
    </source>
</evidence>
<proteinExistence type="predicted"/>
<accession>A0ABV7Q0D8</accession>
<dbReference type="EMBL" id="JBHRWO010000010">
    <property type="protein sequence ID" value="MFC3493013.1"/>
    <property type="molecule type" value="Genomic_DNA"/>
</dbReference>
<dbReference type="RefSeq" id="WP_387974644.1">
    <property type="nucleotide sequence ID" value="NZ_JBHRWO010000010.1"/>
</dbReference>
<protein>
    <recommendedName>
        <fullName evidence="3">Secreted protein</fullName>
    </recommendedName>
</protein>
<evidence type="ECO:0000313" key="2">
    <source>
        <dbReference type="Proteomes" id="UP001595712"/>
    </source>
</evidence>
<evidence type="ECO:0008006" key="3">
    <source>
        <dbReference type="Google" id="ProtNLM"/>
    </source>
</evidence>
<keyword evidence="2" id="KW-1185">Reference proteome</keyword>
<name>A0ABV7Q0D8_9ACTN</name>
<comment type="caution">
    <text evidence="1">The sequence shown here is derived from an EMBL/GenBank/DDBJ whole genome shotgun (WGS) entry which is preliminary data.</text>
</comment>
<organism evidence="1 2">
    <name type="scientific">Glycomyces rhizosphaerae</name>
    <dbReference type="NCBI Taxonomy" id="2054422"/>
    <lineage>
        <taxon>Bacteria</taxon>
        <taxon>Bacillati</taxon>
        <taxon>Actinomycetota</taxon>
        <taxon>Actinomycetes</taxon>
        <taxon>Glycomycetales</taxon>
        <taxon>Glycomycetaceae</taxon>
        <taxon>Glycomyces</taxon>
    </lineage>
</organism>
<gene>
    <name evidence="1" type="ORF">ACFO8M_11005</name>
</gene>
<reference evidence="2" key="1">
    <citation type="journal article" date="2019" name="Int. J. Syst. Evol. Microbiol.">
        <title>The Global Catalogue of Microorganisms (GCM) 10K type strain sequencing project: providing services to taxonomists for standard genome sequencing and annotation.</title>
        <authorList>
            <consortium name="The Broad Institute Genomics Platform"/>
            <consortium name="The Broad Institute Genome Sequencing Center for Infectious Disease"/>
            <person name="Wu L."/>
            <person name="Ma J."/>
        </authorList>
    </citation>
    <scope>NUCLEOTIDE SEQUENCE [LARGE SCALE GENOMIC DNA]</scope>
    <source>
        <strain evidence="2">CGMCC 4.7396</strain>
    </source>
</reference>
<dbReference type="Proteomes" id="UP001595712">
    <property type="component" value="Unassembled WGS sequence"/>
</dbReference>
<sequence>MTSLASSPQKPAFEPGRIVVTSVITALLTASCSSFGDALDAPPESEYTQAEAYAPMEEAVDKTVTVLPEFPGFESRWWHELPCEHNGISSADYTNIEIEYTFSTDDSATELTREQYVDVLREHWTSLGYEITRDEERQRGDRLDHDLVAEREDGISLWYTLGSYNAFLIQSGCVPVSDPSEIEYIAPVGGIEPGGDMDMVDDYFPDGIPTDQAAAIDPFAGTQATYAPVPFESPESYEGQI</sequence>